<accession>A0ABM1ES67</accession>
<feature type="transmembrane region" description="Helical" evidence="7">
    <location>
        <begin position="148"/>
        <end position="167"/>
    </location>
</feature>
<dbReference type="SUPFAM" id="SSF48264">
    <property type="entry name" value="Cytochrome P450"/>
    <property type="match status" value="1"/>
</dbReference>
<dbReference type="Proteomes" id="UP000695022">
    <property type="component" value="Unplaced"/>
</dbReference>
<keyword evidence="5" id="KW-0560">Oxidoreductase</keyword>
<comment type="similarity">
    <text evidence="1 5">Belongs to the cytochrome P450 family.</text>
</comment>
<sequence>MHARTCMPSTMTDGIARGPVRGGFHNTGSWPRPVSCEGERVAEAAAAAVAAAEVTHLDHLPAPRPLGQQHRIRIKDAHAVSPHPYKAPPSNEKLTRRVISPHAHANRHAHTHTREGGGAIEKVRVRIRKSSSITQHVSQEIMAFAERVIGALGTTGIIVTALCVLILTQVSPWLKARWWRKLPPGPWGWPVFGSLLHMGELPFLYLTKLAMERYPEGLFSVYFGSKQVIVLSDPALVREAFRREEFCAHPQVGESDDIIGTYGIFQSEGAVLQQHRRIFLQWRRLLERPDAETGIASALERAMIEELTRLSRFITLQHGRPLDVRGLFRSSVNNLILSLLMNTTLDYDSPKVASFLTEQEKGLQAFGKIILMNFLPMLKAVPGFRSAGAEVRKSHSAATRFVKMILDEHRQTLDGSSGQHLADAYLLKQEDGRSVDGLSEQHIVQALCDLFSAGFDSTVSTLMWALLYLIKHPEVQERIQADIDRVVGQGRMVRLQDRKNLPYLEATIMEVHRVASINPLGVFHGVKHDTTLRGYHIPKGAFVVGLQWAIHKDPRHWHRPDLFNPDRFFDNGKLCKPNAWMPFSAGRRACLGQHLVSKELFLYLGNLLQRFRFTLPPGGDMPDFKGVMGITLSPPGYCLSASERCMSTTDRIASKG</sequence>
<dbReference type="Pfam" id="PF00067">
    <property type="entry name" value="p450"/>
    <property type="match status" value="1"/>
</dbReference>
<keyword evidence="7" id="KW-0812">Transmembrane</keyword>
<name>A0ABM1ES67_PRICU</name>
<keyword evidence="7" id="KW-0472">Membrane</keyword>
<dbReference type="InterPro" id="IPR017972">
    <property type="entry name" value="Cyt_P450_CS"/>
</dbReference>
<dbReference type="PRINTS" id="PR00463">
    <property type="entry name" value="EP450I"/>
</dbReference>
<keyword evidence="7" id="KW-1133">Transmembrane helix</keyword>
<evidence type="ECO:0000313" key="9">
    <source>
        <dbReference type="RefSeq" id="XP_014675038.1"/>
    </source>
</evidence>
<keyword evidence="8" id="KW-1185">Reference proteome</keyword>
<dbReference type="PRINTS" id="PR00385">
    <property type="entry name" value="P450"/>
</dbReference>
<proteinExistence type="inferred from homology"/>
<dbReference type="PROSITE" id="PS00086">
    <property type="entry name" value="CYTOCHROME_P450"/>
    <property type="match status" value="1"/>
</dbReference>
<evidence type="ECO:0000313" key="8">
    <source>
        <dbReference type="Proteomes" id="UP000695022"/>
    </source>
</evidence>
<protein>
    <submittedName>
        <fullName evidence="9">Cytochrome P450 18a1-like</fullName>
    </submittedName>
</protein>
<feature type="region of interest" description="Disordered" evidence="6">
    <location>
        <begin position="1"/>
        <end position="20"/>
    </location>
</feature>
<evidence type="ECO:0000256" key="6">
    <source>
        <dbReference type="SAM" id="MobiDB-lite"/>
    </source>
</evidence>
<evidence type="ECO:0000256" key="1">
    <source>
        <dbReference type="ARBA" id="ARBA00010617"/>
    </source>
</evidence>
<gene>
    <name evidence="9" type="primary">LOC106815123</name>
</gene>
<dbReference type="Gene3D" id="1.10.630.10">
    <property type="entry name" value="Cytochrome P450"/>
    <property type="match status" value="1"/>
</dbReference>
<evidence type="ECO:0000256" key="4">
    <source>
        <dbReference type="ARBA" id="ARBA00023033"/>
    </source>
</evidence>
<evidence type="ECO:0000256" key="2">
    <source>
        <dbReference type="ARBA" id="ARBA00022723"/>
    </source>
</evidence>
<dbReference type="RefSeq" id="XP_014675038.1">
    <property type="nucleotide sequence ID" value="XM_014819552.1"/>
</dbReference>
<keyword evidence="3 5" id="KW-0408">Iron</keyword>
<keyword evidence="5" id="KW-0349">Heme</keyword>
<organism evidence="8 9">
    <name type="scientific">Priapulus caudatus</name>
    <name type="common">Priapulid worm</name>
    <dbReference type="NCBI Taxonomy" id="37621"/>
    <lineage>
        <taxon>Eukaryota</taxon>
        <taxon>Metazoa</taxon>
        <taxon>Ecdysozoa</taxon>
        <taxon>Scalidophora</taxon>
        <taxon>Priapulida</taxon>
        <taxon>Priapulimorpha</taxon>
        <taxon>Priapulimorphida</taxon>
        <taxon>Priapulidae</taxon>
        <taxon>Priapulus</taxon>
    </lineage>
</organism>
<dbReference type="GeneID" id="106815123"/>
<evidence type="ECO:0000256" key="5">
    <source>
        <dbReference type="RuleBase" id="RU000461"/>
    </source>
</evidence>
<keyword evidence="2 5" id="KW-0479">Metal-binding</keyword>
<evidence type="ECO:0000256" key="7">
    <source>
        <dbReference type="SAM" id="Phobius"/>
    </source>
</evidence>
<reference evidence="9" key="1">
    <citation type="submission" date="2025-08" db="UniProtKB">
        <authorList>
            <consortium name="RefSeq"/>
        </authorList>
    </citation>
    <scope>IDENTIFICATION</scope>
</reference>
<dbReference type="PANTHER" id="PTHR24300">
    <property type="entry name" value="CYTOCHROME P450 508A4-RELATED"/>
    <property type="match status" value="1"/>
</dbReference>
<keyword evidence="4 5" id="KW-0503">Monooxygenase</keyword>
<dbReference type="InterPro" id="IPR001128">
    <property type="entry name" value="Cyt_P450"/>
</dbReference>
<dbReference type="InterPro" id="IPR002401">
    <property type="entry name" value="Cyt_P450_E_grp-I"/>
</dbReference>
<dbReference type="PANTHER" id="PTHR24300:SF403">
    <property type="entry name" value="CYTOCHROME P450 306A1"/>
    <property type="match status" value="1"/>
</dbReference>
<dbReference type="InterPro" id="IPR050182">
    <property type="entry name" value="Cytochrome_P450_fam2"/>
</dbReference>
<evidence type="ECO:0000256" key="3">
    <source>
        <dbReference type="ARBA" id="ARBA00023004"/>
    </source>
</evidence>
<dbReference type="InterPro" id="IPR036396">
    <property type="entry name" value="Cyt_P450_sf"/>
</dbReference>